<evidence type="ECO:0000313" key="5">
    <source>
        <dbReference type="Proteomes" id="UP001165289"/>
    </source>
</evidence>
<dbReference type="Pfam" id="PF21054">
    <property type="entry name" value="RUBC_PIKBD"/>
    <property type="match status" value="1"/>
</dbReference>
<dbReference type="InterPro" id="IPR052428">
    <property type="entry name" value="Autophagy_HostDef_Reg"/>
</dbReference>
<evidence type="ECO:0000259" key="3">
    <source>
        <dbReference type="SMART" id="SM01175"/>
    </source>
</evidence>
<accession>A0AAV7JMN0</accession>
<dbReference type="PANTHER" id="PTHR45971">
    <property type="entry name" value="PHOX (PX) DOMAIN-CONTAINING PROTEIN"/>
    <property type="match status" value="1"/>
</dbReference>
<comment type="caution">
    <text evidence="4">The sequence shown here is derived from an EMBL/GenBank/DDBJ whole genome shotgun (WGS) entry which is preliminary data.</text>
</comment>
<feature type="compositionally biased region" description="Polar residues" evidence="2">
    <location>
        <begin position="154"/>
        <end position="163"/>
    </location>
</feature>
<sequence>MSVATRNPRAHIKVSDGRCGTPDPNLRLPLRPHSESESKESGYSSNPESQFNNTDTSSQSKQLTVKRIHSRVRSTGHTLLPRCNDLSTSMAADYKIFLRLNLPSNSCPSNYKNRPSSHPVPVLSHAISECSYTQRLPSTEPHTPTGYLSPGPPSDTTSVPQQKVKSIPATVITNTLEELRDESTDRDNYLSGFSSLDEENLHFSLSEAVLICVEELFAESHQNLWDEAEGPLVIEDDEVVQDMKSMLSLYQRMPHLSFSIPSAIPTEIAPFSESPLSLDERPVTNSPISDCHLPNGARTIGSNWDSLSLQLPSSSADLLSQTILKRAVVNNVLGSLDWLVDRTEAPQSLLPLPHRLLSEHASSKPFPSPRAPVHITHGSTRLRGNYQWAPPRPQILFSIQPTPSLDQAMLQQSFLCAGCGMHIERSFYKSLNLCHYYNKYFCQTCMAQRPICIPAYILNSWDFKRYSVSSIASNLLNRIATEPLFNVIVINHGLYKRVKTLHKVYLKRFQLCHMFHYIHSCKKAGKFVSMFDTHTYWATDIHLYSLADLYQLRDGMLLQALDRLAVDCRNHIINCFSCRGKGFICEYCRHSEPVFPFDLFTVTRCKECRACYHCRCYNYNTCPKCIRLLHRSSVTEPIS</sequence>
<protein>
    <submittedName>
        <fullName evidence="4">Run domain Beclin-1 interacting and cysteine-rich containing protein isoform X4</fullName>
    </submittedName>
</protein>
<keyword evidence="1" id="KW-0072">Autophagy</keyword>
<organism evidence="4 5">
    <name type="scientific">Oopsacas minuta</name>
    <dbReference type="NCBI Taxonomy" id="111878"/>
    <lineage>
        <taxon>Eukaryota</taxon>
        <taxon>Metazoa</taxon>
        <taxon>Porifera</taxon>
        <taxon>Hexactinellida</taxon>
        <taxon>Hexasterophora</taxon>
        <taxon>Lyssacinosida</taxon>
        <taxon>Leucopsacidae</taxon>
        <taxon>Oopsacas</taxon>
    </lineage>
</organism>
<dbReference type="EMBL" id="JAKMXF010000313">
    <property type="protein sequence ID" value="KAI6650176.1"/>
    <property type="molecule type" value="Genomic_DNA"/>
</dbReference>
<dbReference type="SMART" id="SM01175">
    <property type="entry name" value="DUF4206"/>
    <property type="match status" value="1"/>
</dbReference>
<reference evidence="4 5" key="1">
    <citation type="journal article" date="2023" name="BMC Biol.">
        <title>The compact genome of the sponge Oopsacas minuta (Hexactinellida) is lacking key metazoan core genes.</title>
        <authorList>
            <person name="Santini S."/>
            <person name="Schenkelaars Q."/>
            <person name="Jourda C."/>
            <person name="Duchesne M."/>
            <person name="Belahbib H."/>
            <person name="Rocher C."/>
            <person name="Selva M."/>
            <person name="Riesgo A."/>
            <person name="Vervoort M."/>
            <person name="Leys S.P."/>
            <person name="Kodjabachian L."/>
            <person name="Le Bivic A."/>
            <person name="Borchiellini C."/>
            <person name="Claverie J.M."/>
            <person name="Renard E."/>
        </authorList>
    </citation>
    <scope>NUCLEOTIDE SEQUENCE [LARGE SCALE GENOMIC DNA]</scope>
    <source>
        <strain evidence="4">SPO-2</strain>
    </source>
</reference>
<dbReference type="PANTHER" id="PTHR45971:SF1">
    <property type="entry name" value="RUBICON, ISOFORM A"/>
    <property type="match status" value="1"/>
</dbReference>
<evidence type="ECO:0000313" key="4">
    <source>
        <dbReference type="EMBL" id="KAI6650176.1"/>
    </source>
</evidence>
<dbReference type="InterPro" id="IPR048569">
    <property type="entry name" value="RUBC_PIKBD"/>
</dbReference>
<feature type="region of interest" description="Disordered" evidence="2">
    <location>
        <begin position="1"/>
        <end position="63"/>
    </location>
</feature>
<feature type="region of interest" description="Disordered" evidence="2">
    <location>
        <begin position="135"/>
        <end position="163"/>
    </location>
</feature>
<dbReference type="InterPro" id="IPR025258">
    <property type="entry name" value="RH_dom"/>
</dbReference>
<feature type="domain" description="Rubicon Homology" evidence="3">
    <location>
        <begin position="432"/>
        <end position="632"/>
    </location>
</feature>
<dbReference type="AlphaFoldDB" id="A0AAV7JMN0"/>
<dbReference type="GO" id="GO:0006914">
    <property type="term" value="P:autophagy"/>
    <property type="evidence" value="ECO:0007669"/>
    <property type="project" value="UniProtKB-KW"/>
</dbReference>
<dbReference type="Proteomes" id="UP001165289">
    <property type="component" value="Unassembled WGS sequence"/>
</dbReference>
<dbReference type="Pfam" id="PF13901">
    <property type="entry name" value="RH_dom"/>
    <property type="match status" value="1"/>
</dbReference>
<gene>
    <name evidence="4" type="ORF">LOD99_6093</name>
</gene>
<evidence type="ECO:0000256" key="1">
    <source>
        <dbReference type="ARBA" id="ARBA00023006"/>
    </source>
</evidence>
<evidence type="ECO:0000256" key="2">
    <source>
        <dbReference type="SAM" id="MobiDB-lite"/>
    </source>
</evidence>
<dbReference type="GO" id="GO:1901981">
    <property type="term" value="F:phosphatidylinositol phosphate binding"/>
    <property type="evidence" value="ECO:0007669"/>
    <property type="project" value="TreeGrafter"/>
</dbReference>
<keyword evidence="5" id="KW-1185">Reference proteome</keyword>
<feature type="compositionally biased region" description="Polar residues" evidence="2">
    <location>
        <begin position="46"/>
        <end position="63"/>
    </location>
</feature>
<proteinExistence type="predicted"/>
<name>A0AAV7JMN0_9METZ</name>